<organism evidence="1 2">
    <name type="scientific">Paraglaciecola agarilytica NO2</name>
    <dbReference type="NCBI Taxonomy" id="1125747"/>
    <lineage>
        <taxon>Bacteria</taxon>
        <taxon>Pseudomonadati</taxon>
        <taxon>Pseudomonadota</taxon>
        <taxon>Gammaproteobacteria</taxon>
        <taxon>Alteromonadales</taxon>
        <taxon>Alteromonadaceae</taxon>
        <taxon>Paraglaciecola</taxon>
    </lineage>
</organism>
<sequence length="58" mass="6916">MEINIPDAYEITFKDDSSETKLFDEDEFRLFGPQWYGLTEDELNEPLSARPFENNRLK</sequence>
<evidence type="ECO:0000313" key="1">
    <source>
        <dbReference type="EMBL" id="GAC03471.1"/>
    </source>
</evidence>
<name>A0ABQ0I2D2_9ALTE</name>
<gene>
    <name evidence="1" type="ORF">GAGA_0606</name>
</gene>
<proteinExistence type="predicted"/>
<dbReference type="Proteomes" id="UP000008372">
    <property type="component" value="Unassembled WGS sequence"/>
</dbReference>
<keyword evidence="2" id="KW-1185">Reference proteome</keyword>
<accession>A0ABQ0I2D2</accession>
<comment type="caution">
    <text evidence="1">The sequence shown here is derived from an EMBL/GenBank/DDBJ whole genome shotgun (WGS) entry which is preliminary data.</text>
</comment>
<dbReference type="EMBL" id="BAEK01000011">
    <property type="protein sequence ID" value="GAC03471.1"/>
    <property type="molecule type" value="Genomic_DNA"/>
</dbReference>
<dbReference type="RefSeq" id="WP_008302295.1">
    <property type="nucleotide sequence ID" value="NZ_BAEK01000011.1"/>
</dbReference>
<reference evidence="1 2" key="1">
    <citation type="journal article" date="2014" name="Environ. Microbiol.">
        <title>Comparative genomics of the marine bacterial genus Glaciecola reveals the high degree of genomic diversity and genomic characteristic for cold adaptation.</title>
        <authorList>
            <person name="Qin Q.L."/>
            <person name="Xie B.B."/>
            <person name="Yu Y."/>
            <person name="Shu Y.L."/>
            <person name="Rong J.C."/>
            <person name="Zhang Y.J."/>
            <person name="Zhao D.L."/>
            <person name="Chen X.L."/>
            <person name="Zhang X.Y."/>
            <person name="Chen B."/>
            <person name="Zhou B.C."/>
            <person name="Zhang Y.Z."/>
        </authorList>
    </citation>
    <scope>NUCLEOTIDE SEQUENCE [LARGE SCALE GENOMIC DNA]</scope>
    <source>
        <strain evidence="1 2">NO2</strain>
    </source>
</reference>
<protein>
    <submittedName>
        <fullName evidence="1">Uncharacterized protein</fullName>
    </submittedName>
</protein>
<evidence type="ECO:0000313" key="2">
    <source>
        <dbReference type="Proteomes" id="UP000008372"/>
    </source>
</evidence>